<gene>
    <name evidence="1" type="ORF">GCM10022210_08950</name>
</gene>
<reference evidence="2" key="1">
    <citation type="journal article" date="2019" name="Int. J. Syst. Evol. Microbiol.">
        <title>The Global Catalogue of Microorganisms (GCM) 10K type strain sequencing project: providing services to taxonomists for standard genome sequencing and annotation.</title>
        <authorList>
            <consortium name="The Broad Institute Genomics Platform"/>
            <consortium name="The Broad Institute Genome Sequencing Center for Infectious Disease"/>
            <person name="Wu L."/>
            <person name="Ma J."/>
        </authorList>
    </citation>
    <scope>NUCLEOTIDE SEQUENCE [LARGE SCALE GENOMIC DNA]</scope>
    <source>
        <strain evidence="2">JCM 16601</strain>
    </source>
</reference>
<dbReference type="EMBL" id="BAAAZC010000007">
    <property type="protein sequence ID" value="GAA3963123.1"/>
    <property type="molecule type" value="Genomic_DNA"/>
</dbReference>
<protein>
    <submittedName>
        <fullName evidence="1">Uncharacterized protein</fullName>
    </submittedName>
</protein>
<organism evidence="1 2">
    <name type="scientific">Mucilaginibacter dorajii</name>
    <dbReference type="NCBI Taxonomy" id="692994"/>
    <lineage>
        <taxon>Bacteria</taxon>
        <taxon>Pseudomonadati</taxon>
        <taxon>Bacteroidota</taxon>
        <taxon>Sphingobacteriia</taxon>
        <taxon>Sphingobacteriales</taxon>
        <taxon>Sphingobacteriaceae</taxon>
        <taxon>Mucilaginibacter</taxon>
    </lineage>
</organism>
<comment type="caution">
    <text evidence="1">The sequence shown here is derived from an EMBL/GenBank/DDBJ whole genome shotgun (WGS) entry which is preliminary data.</text>
</comment>
<proteinExistence type="predicted"/>
<keyword evidence="2" id="KW-1185">Reference proteome</keyword>
<sequence length="75" mass="8937">MMPHTVFFTTQITVKHKKSRTKQSCKIYTLITFNKLINKSLNRYKKRVIKKPKSLFVTEMLSKTDENKMKCLVKI</sequence>
<dbReference type="Proteomes" id="UP001500742">
    <property type="component" value="Unassembled WGS sequence"/>
</dbReference>
<evidence type="ECO:0000313" key="1">
    <source>
        <dbReference type="EMBL" id="GAA3963123.1"/>
    </source>
</evidence>
<accession>A0ABP7PCU0</accession>
<name>A0ABP7PCU0_9SPHI</name>
<evidence type="ECO:0000313" key="2">
    <source>
        <dbReference type="Proteomes" id="UP001500742"/>
    </source>
</evidence>